<dbReference type="AlphaFoldDB" id="A0A1F5N8D7"/>
<dbReference type="FunFam" id="3.30.1490.10:FF:000001">
    <property type="entry name" value="30S ribosomal protein S8"/>
    <property type="match status" value="1"/>
</dbReference>
<dbReference type="InterPro" id="IPR000630">
    <property type="entry name" value="Ribosomal_uS8"/>
</dbReference>
<dbReference type="PROSITE" id="PS00053">
    <property type="entry name" value="RIBOSOMAL_S8"/>
    <property type="match status" value="1"/>
</dbReference>
<reference evidence="7 8" key="1">
    <citation type="journal article" date="2016" name="Nat. Commun.">
        <title>Thousands of microbial genomes shed light on interconnected biogeochemical processes in an aquifer system.</title>
        <authorList>
            <person name="Anantharaman K."/>
            <person name="Brown C.T."/>
            <person name="Hug L.A."/>
            <person name="Sharon I."/>
            <person name="Castelle C.J."/>
            <person name="Probst A.J."/>
            <person name="Thomas B.C."/>
            <person name="Singh A."/>
            <person name="Wilkins M.J."/>
            <person name="Karaoz U."/>
            <person name="Brodie E.L."/>
            <person name="Williams K.H."/>
            <person name="Hubbard S.S."/>
            <person name="Banfield J.F."/>
        </authorList>
    </citation>
    <scope>NUCLEOTIDE SEQUENCE [LARGE SCALE GENOMIC DNA]</scope>
</reference>
<dbReference type="InterPro" id="IPR047863">
    <property type="entry name" value="Ribosomal_uS8_CS"/>
</dbReference>
<keyword evidence="2 5" id="KW-0689">Ribosomal protein</keyword>
<dbReference type="GO" id="GO:0006412">
    <property type="term" value="P:translation"/>
    <property type="evidence" value="ECO:0007669"/>
    <property type="project" value="UniProtKB-UniRule"/>
</dbReference>
<dbReference type="Gene3D" id="3.30.1490.10">
    <property type="match status" value="1"/>
</dbReference>
<keyword evidence="5" id="KW-0694">RNA-binding</keyword>
<accession>A0A1F5N8D7</accession>
<evidence type="ECO:0000256" key="2">
    <source>
        <dbReference type="ARBA" id="ARBA00022980"/>
    </source>
</evidence>
<evidence type="ECO:0000256" key="3">
    <source>
        <dbReference type="ARBA" id="ARBA00023274"/>
    </source>
</evidence>
<comment type="function">
    <text evidence="5">One of the primary rRNA binding proteins, it binds directly to 16S rRNA central domain where it helps coordinate assembly of the platform of the 30S subunit.</text>
</comment>
<keyword evidence="3 5" id="KW-0687">Ribonucleoprotein</keyword>
<name>A0A1F5N8D7_9BACT</name>
<comment type="caution">
    <text evidence="7">The sequence shown here is derived from an EMBL/GenBank/DDBJ whole genome shotgun (WGS) entry which is preliminary data.</text>
</comment>
<dbReference type="InterPro" id="IPR035987">
    <property type="entry name" value="Ribosomal_uS8_sf"/>
</dbReference>
<dbReference type="GO" id="GO:0005737">
    <property type="term" value="C:cytoplasm"/>
    <property type="evidence" value="ECO:0007669"/>
    <property type="project" value="UniProtKB-ARBA"/>
</dbReference>
<evidence type="ECO:0000256" key="6">
    <source>
        <dbReference type="RuleBase" id="RU003660"/>
    </source>
</evidence>
<evidence type="ECO:0000256" key="1">
    <source>
        <dbReference type="ARBA" id="ARBA00006471"/>
    </source>
</evidence>
<evidence type="ECO:0000313" key="8">
    <source>
        <dbReference type="Proteomes" id="UP000176547"/>
    </source>
</evidence>
<dbReference type="HAMAP" id="MF_01302_B">
    <property type="entry name" value="Ribosomal_uS8_B"/>
    <property type="match status" value="1"/>
</dbReference>
<dbReference type="PANTHER" id="PTHR11758">
    <property type="entry name" value="40S RIBOSOMAL PROTEIN S15A"/>
    <property type="match status" value="1"/>
</dbReference>
<dbReference type="EMBL" id="MFEG01000075">
    <property type="protein sequence ID" value="OGE73926.1"/>
    <property type="molecule type" value="Genomic_DNA"/>
</dbReference>
<keyword evidence="5" id="KW-0699">rRNA-binding</keyword>
<dbReference type="GO" id="GO:0005840">
    <property type="term" value="C:ribosome"/>
    <property type="evidence" value="ECO:0007669"/>
    <property type="project" value="UniProtKB-KW"/>
</dbReference>
<dbReference type="Gene3D" id="3.30.1370.30">
    <property type="match status" value="1"/>
</dbReference>
<dbReference type="Proteomes" id="UP000176547">
    <property type="component" value="Unassembled WGS sequence"/>
</dbReference>
<sequence>MTDPISDMLTQIRNALSAKKGELSLRHSILKENLARVLEHEGWIKKVEVTGEGIEKSLRLELSYTPTGIPSITGIKRVSKPGQRIYARVTEIPRMRLGVGATIISTSRGIMTDKQARREKIGGEVICQIW</sequence>
<protein>
    <recommendedName>
        <fullName evidence="4 5">Small ribosomal subunit protein uS8</fullName>
    </recommendedName>
</protein>
<dbReference type="GO" id="GO:0019843">
    <property type="term" value="F:rRNA binding"/>
    <property type="evidence" value="ECO:0007669"/>
    <property type="project" value="UniProtKB-UniRule"/>
</dbReference>
<dbReference type="Pfam" id="PF00410">
    <property type="entry name" value="Ribosomal_S8"/>
    <property type="match status" value="1"/>
</dbReference>
<evidence type="ECO:0000313" key="7">
    <source>
        <dbReference type="EMBL" id="OGE73926.1"/>
    </source>
</evidence>
<dbReference type="GO" id="GO:1990904">
    <property type="term" value="C:ribonucleoprotein complex"/>
    <property type="evidence" value="ECO:0007669"/>
    <property type="project" value="UniProtKB-KW"/>
</dbReference>
<comment type="similarity">
    <text evidence="1 5 6">Belongs to the universal ribosomal protein uS8 family.</text>
</comment>
<dbReference type="GO" id="GO:0003735">
    <property type="term" value="F:structural constituent of ribosome"/>
    <property type="evidence" value="ECO:0007669"/>
    <property type="project" value="InterPro"/>
</dbReference>
<comment type="subunit">
    <text evidence="5">Part of the 30S ribosomal subunit. Contacts proteins S5 and S12.</text>
</comment>
<organism evidence="7 8">
    <name type="scientific">Candidatus Doudnabacteria bacterium RIFCSPHIGHO2_01_52_17</name>
    <dbReference type="NCBI Taxonomy" id="1817820"/>
    <lineage>
        <taxon>Bacteria</taxon>
        <taxon>Candidatus Doudnaibacteriota</taxon>
    </lineage>
</organism>
<dbReference type="NCBIfam" id="NF001109">
    <property type="entry name" value="PRK00136.1"/>
    <property type="match status" value="1"/>
</dbReference>
<gene>
    <name evidence="5" type="primary">rpsH</name>
    <name evidence="7" type="ORF">A3K06_03255</name>
</gene>
<dbReference type="SUPFAM" id="SSF56047">
    <property type="entry name" value="Ribosomal protein S8"/>
    <property type="match status" value="1"/>
</dbReference>
<evidence type="ECO:0000256" key="4">
    <source>
        <dbReference type="ARBA" id="ARBA00035258"/>
    </source>
</evidence>
<proteinExistence type="inferred from homology"/>
<evidence type="ECO:0000256" key="5">
    <source>
        <dbReference type="HAMAP-Rule" id="MF_01302"/>
    </source>
</evidence>